<evidence type="ECO:0000256" key="1">
    <source>
        <dbReference type="ARBA" id="ARBA00004141"/>
    </source>
</evidence>
<dbReference type="SUPFAM" id="SSF103473">
    <property type="entry name" value="MFS general substrate transporter"/>
    <property type="match status" value="1"/>
</dbReference>
<evidence type="ECO:0000256" key="5">
    <source>
        <dbReference type="SAM" id="Phobius"/>
    </source>
</evidence>
<evidence type="ECO:0000256" key="2">
    <source>
        <dbReference type="ARBA" id="ARBA00022692"/>
    </source>
</evidence>
<protein>
    <recommendedName>
        <fullName evidence="6">Major facilitator superfamily (MFS) profile domain-containing protein</fullName>
    </recommendedName>
</protein>
<dbReference type="PROSITE" id="PS50850">
    <property type="entry name" value="MFS"/>
    <property type="match status" value="1"/>
</dbReference>
<feature type="transmembrane region" description="Helical" evidence="5">
    <location>
        <begin position="203"/>
        <end position="224"/>
    </location>
</feature>
<dbReference type="InterPro" id="IPR020846">
    <property type="entry name" value="MFS_dom"/>
</dbReference>
<dbReference type="Pfam" id="PF00083">
    <property type="entry name" value="Sugar_tr"/>
    <property type="match status" value="1"/>
</dbReference>
<dbReference type="InterPro" id="IPR036259">
    <property type="entry name" value="MFS_trans_sf"/>
</dbReference>
<dbReference type="GO" id="GO:0016020">
    <property type="term" value="C:membrane"/>
    <property type="evidence" value="ECO:0007669"/>
    <property type="project" value="UniProtKB-SubCell"/>
</dbReference>
<gene>
    <name evidence="7" type="ORF">RDB_LOCUS188150</name>
</gene>
<dbReference type="Gene3D" id="1.20.1250.20">
    <property type="entry name" value="MFS general substrate transporter like domains"/>
    <property type="match status" value="2"/>
</dbReference>
<sequence length="277" mass="30462">MGVGIGGDYPLSATITSEFSPKEIRGKMMTAVFAMQGFGNSGASLVALVITQAFKPQLDGTIHRLESIDRCWRLLIGLGAVPGCMAVYFRLTIPETPRFTMDVQQNVQQAILDLEMFLNTGRPNANPDAVIPRGSAPTASWGDFKQYFGQWKNFKLLFGMAYSWSALDVSFYTLGLDTPSMLKALNFKSKDCPDYNLDHAYDILSGISSGNLVLAAGGLIPGYWATFFLVDSWGRIPIQVMGFTALTMLFLVVGTAWDHLHTNANEYGGKVLVILYW</sequence>
<feature type="transmembrane region" description="Helical" evidence="5">
    <location>
        <begin position="154"/>
        <end position="174"/>
    </location>
</feature>
<proteinExistence type="predicted"/>
<evidence type="ECO:0000256" key="3">
    <source>
        <dbReference type="ARBA" id="ARBA00022989"/>
    </source>
</evidence>
<feature type="transmembrane region" description="Helical" evidence="5">
    <location>
        <begin position="74"/>
        <end position="91"/>
    </location>
</feature>
<keyword evidence="4 5" id="KW-0472">Membrane</keyword>
<name>A0A8H3HJ72_9AGAM</name>
<keyword evidence="3 5" id="KW-1133">Transmembrane helix</keyword>
<evidence type="ECO:0000313" key="8">
    <source>
        <dbReference type="Proteomes" id="UP000663843"/>
    </source>
</evidence>
<dbReference type="GO" id="GO:0022857">
    <property type="term" value="F:transmembrane transporter activity"/>
    <property type="evidence" value="ECO:0007669"/>
    <property type="project" value="InterPro"/>
</dbReference>
<dbReference type="Proteomes" id="UP000663843">
    <property type="component" value="Unassembled WGS sequence"/>
</dbReference>
<feature type="domain" description="Major facilitator superfamily (MFS) profile" evidence="6">
    <location>
        <begin position="1"/>
        <end position="277"/>
    </location>
</feature>
<dbReference type="PANTHER" id="PTHR24064">
    <property type="entry name" value="SOLUTE CARRIER FAMILY 22 MEMBER"/>
    <property type="match status" value="1"/>
</dbReference>
<comment type="subcellular location">
    <subcellularLocation>
        <location evidence="1">Membrane</location>
        <topology evidence="1">Multi-pass membrane protein</topology>
    </subcellularLocation>
</comment>
<dbReference type="EMBL" id="CAJMWT010009109">
    <property type="protein sequence ID" value="CAE6536953.1"/>
    <property type="molecule type" value="Genomic_DNA"/>
</dbReference>
<evidence type="ECO:0000313" key="7">
    <source>
        <dbReference type="EMBL" id="CAE6536953.1"/>
    </source>
</evidence>
<keyword evidence="2 5" id="KW-0812">Transmembrane</keyword>
<dbReference type="AlphaFoldDB" id="A0A8H3HJ72"/>
<feature type="transmembrane region" description="Helical" evidence="5">
    <location>
        <begin position="236"/>
        <end position="257"/>
    </location>
</feature>
<reference evidence="7" key="1">
    <citation type="submission" date="2021-01" db="EMBL/GenBank/DDBJ databases">
        <authorList>
            <person name="Kaushik A."/>
        </authorList>
    </citation>
    <scope>NUCLEOTIDE SEQUENCE</scope>
    <source>
        <strain evidence="7">AG2-2IIIB</strain>
    </source>
</reference>
<feature type="transmembrane region" description="Helical" evidence="5">
    <location>
        <begin position="31"/>
        <end position="54"/>
    </location>
</feature>
<organism evidence="7 8">
    <name type="scientific">Rhizoctonia solani</name>
    <dbReference type="NCBI Taxonomy" id="456999"/>
    <lineage>
        <taxon>Eukaryota</taxon>
        <taxon>Fungi</taxon>
        <taxon>Dikarya</taxon>
        <taxon>Basidiomycota</taxon>
        <taxon>Agaricomycotina</taxon>
        <taxon>Agaricomycetes</taxon>
        <taxon>Cantharellales</taxon>
        <taxon>Ceratobasidiaceae</taxon>
        <taxon>Rhizoctonia</taxon>
    </lineage>
</organism>
<comment type="caution">
    <text evidence="7">The sequence shown here is derived from an EMBL/GenBank/DDBJ whole genome shotgun (WGS) entry which is preliminary data.</text>
</comment>
<dbReference type="InterPro" id="IPR005828">
    <property type="entry name" value="MFS_sugar_transport-like"/>
</dbReference>
<evidence type="ECO:0000259" key="6">
    <source>
        <dbReference type="PROSITE" id="PS50850"/>
    </source>
</evidence>
<evidence type="ECO:0000256" key="4">
    <source>
        <dbReference type="ARBA" id="ARBA00023136"/>
    </source>
</evidence>
<accession>A0A8H3HJ72</accession>